<gene>
    <name evidence="5" type="ORF">V9T40_004098</name>
</gene>
<organism evidence="5 6">
    <name type="scientific">Parthenolecanium corni</name>
    <dbReference type="NCBI Taxonomy" id="536013"/>
    <lineage>
        <taxon>Eukaryota</taxon>
        <taxon>Metazoa</taxon>
        <taxon>Ecdysozoa</taxon>
        <taxon>Arthropoda</taxon>
        <taxon>Hexapoda</taxon>
        <taxon>Insecta</taxon>
        <taxon>Pterygota</taxon>
        <taxon>Neoptera</taxon>
        <taxon>Paraneoptera</taxon>
        <taxon>Hemiptera</taxon>
        <taxon>Sternorrhyncha</taxon>
        <taxon>Coccoidea</taxon>
        <taxon>Coccidae</taxon>
        <taxon>Parthenolecanium</taxon>
    </lineage>
</organism>
<feature type="compositionally biased region" description="Low complexity" evidence="3">
    <location>
        <begin position="567"/>
        <end position="576"/>
    </location>
</feature>
<evidence type="ECO:0000313" key="5">
    <source>
        <dbReference type="EMBL" id="KAK7586222.1"/>
    </source>
</evidence>
<protein>
    <recommendedName>
        <fullName evidence="4">RRM domain-containing protein</fullName>
    </recommendedName>
</protein>
<feature type="compositionally biased region" description="Low complexity" evidence="3">
    <location>
        <begin position="831"/>
        <end position="851"/>
    </location>
</feature>
<feature type="compositionally biased region" description="Low complexity" evidence="3">
    <location>
        <begin position="377"/>
        <end position="392"/>
    </location>
</feature>
<dbReference type="InterPro" id="IPR012677">
    <property type="entry name" value="Nucleotide-bd_a/b_plait_sf"/>
</dbReference>
<dbReference type="PANTHER" id="PTHR11176">
    <property type="entry name" value="BOULE-RELATED"/>
    <property type="match status" value="1"/>
</dbReference>
<dbReference type="Gene3D" id="3.30.70.330">
    <property type="match status" value="1"/>
</dbReference>
<evidence type="ECO:0000256" key="1">
    <source>
        <dbReference type="ARBA" id="ARBA00022884"/>
    </source>
</evidence>
<feature type="domain" description="RRM" evidence="4">
    <location>
        <begin position="48"/>
        <end position="125"/>
    </location>
</feature>
<comment type="caution">
    <text evidence="5">The sequence shown here is derived from an EMBL/GenBank/DDBJ whole genome shotgun (WGS) entry which is preliminary data.</text>
</comment>
<feature type="compositionally biased region" description="Polar residues" evidence="3">
    <location>
        <begin position="712"/>
        <end position="729"/>
    </location>
</feature>
<feature type="compositionally biased region" description="Gly residues" evidence="3">
    <location>
        <begin position="647"/>
        <end position="657"/>
    </location>
</feature>
<dbReference type="Pfam" id="PF00076">
    <property type="entry name" value="RRM_1"/>
    <property type="match status" value="1"/>
</dbReference>
<proteinExistence type="predicted"/>
<feature type="compositionally biased region" description="Low complexity" evidence="3">
    <location>
        <begin position="872"/>
        <end position="902"/>
    </location>
</feature>
<feature type="compositionally biased region" description="Low complexity" evidence="3">
    <location>
        <begin position="583"/>
        <end position="599"/>
    </location>
</feature>
<reference evidence="5 6" key="1">
    <citation type="submission" date="2024-03" db="EMBL/GenBank/DDBJ databases">
        <title>Adaptation during the transition from Ophiocordyceps entomopathogen to insect associate is accompanied by gene loss and intensified selection.</title>
        <authorList>
            <person name="Ward C.M."/>
            <person name="Onetto C.A."/>
            <person name="Borneman A.R."/>
        </authorList>
    </citation>
    <scope>NUCLEOTIDE SEQUENCE [LARGE SCALE GENOMIC DNA]</scope>
    <source>
        <strain evidence="5">AWRI1</strain>
        <tissue evidence="5">Single Adult Female</tissue>
    </source>
</reference>
<dbReference type="AlphaFoldDB" id="A0AAN9TEP2"/>
<dbReference type="SUPFAM" id="SSF54928">
    <property type="entry name" value="RNA-binding domain, RBD"/>
    <property type="match status" value="1"/>
</dbReference>
<dbReference type="GO" id="GO:0005737">
    <property type="term" value="C:cytoplasm"/>
    <property type="evidence" value="ECO:0007669"/>
    <property type="project" value="TreeGrafter"/>
</dbReference>
<dbReference type="Proteomes" id="UP001367676">
    <property type="component" value="Unassembled WGS sequence"/>
</dbReference>
<dbReference type="PANTHER" id="PTHR11176:SF57">
    <property type="entry name" value="PROTEIN BOULE"/>
    <property type="match status" value="1"/>
</dbReference>
<feature type="region of interest" description="Disordered" evidence="3">
    <location>
        <begin position="642"/>
        <end position="755"/>
    </location>
</feature>
<keyword evidence="6" id="KW-1185">Reference proteome</keyword>
<feature type="compositionally biased region" description="Basic residues" evidence="3">
    <location>
        <begin position="744"/>
        <end position="754"/>
    </location>
</feature>
<feature type="region of interest" description="Disordered" evidence="3">
    <location>
        <begin position="225"/>
        <end position="258"/>
    </location>
</feature>
<name>A0AAN9TEP2_9HEMI</name>
<dbReference type="GO" id="GO:0070935">
    <property type="term" value="P:3'-UTR-mediated mRNA stabilization"/>
    <property type="evidence" value="ECO:0007669"/>
    <property type="project" value="TreeGrafter"/>
</dbReference>
<dbReference type="InterPro" id="IPR035979">
    <property type="entry name" value="RBD_domain_sf"/>
</dbReference>
<accession>A0AAN9TEP2</accession>
<dbReference type="GO" id="GO:0045948">
    <property type="term" value="P:positive regulation of translational initiation"/>
    <property type="evidence" value="ECO:0007669"/>
    <property type="project" value="TreeGrafter"/>
</dbReference>
<dbReference type="PROSITE" id="PS50102">
    <property type="entry name" value="RRM"/>
    <property type="match status" value="1"/>
</dbReference>
<feature type="region of interest" description="Disordered" evidence="3">
    <location>
        <begin position="355"/>
        <end position="496"/>
    </location>
</feature>
<sequence>MLKKFYLALEFTVHANKQLKSPFANDINNSETKLKGRGVVTGGVIVPNRIFVGGICPKATTDDLAALFRKYGTVSTVKIVADQNGSSKGYGFVTFEKADDVSRLQCDAENLFINNKQLNIAPAIMKQYPPNISRYPDSIVMPLPPNLYFTNGLQYQYSEGAPVYQNSSYTPQVAVLPAVSDATYYSTPYHGTALFYPVSPSTPQIVVGSHQPYSSYQPMHSSNSNYVYSSPASQTGSSPNNTGKTSSLNAPTNTINATDMHMSQGTPIMTSMPPNMTSLPPPVPYPVSHPPQYYNGAVLPQFASDMYYNMVPGTCYPMMAVNGQDTFGIPYYEISEPCNASIPSEEGSIEAPTTYSISVSGQPPYAQSEVISGGKESSPSAANGPNSNNDAAKTLVPLGPPPATAAPPEHVSAEHPYSVGAENNSSGSNNKNSNANTTNNGKNHNNHGHTAGHSNNNNNNGGSVTPLTQQPPLPPPQSQQQQQMPPQPHADYNSPSAFIHRSSATTAIIYPNAPMPQQNLYFNSVYMSEATSASLVGPCPYANKLSEPYVSDHLPKREVKHTPKKFNGAGAPLPNNNGGGNPGANNGAAGNQPPQHHGNGNNGVGMNGNLNVMKDAPPNIPKFPYQLTNNNYPGYVNRNMKEKEYKTGGGGGGGPKGMEGKPVPRPPRSNSIGGGPLPKPRIFHNQNQYSGAGGPPPRAQRFDRNGHLIPNMQYSRSQGPIMSRQNSYEQQQPNPYDYPNNHPHQYHHHHHHQGHPAAYIKPMAYEGHYPRRFHPGNNNGGGYRGNKHERSNGYGHDGLAYQKNHNTTTDEPRPPRKYNPQHQDVVGSAIPTTATNTPPTPTVPTTTSSSTSDEHIQPEQSSTPVSSSGNVPSQPAQLQSQTPAQQQQPQPVSQPQQPPQQQLCAEMQKLAV</sequence>
<keyword evidence="1 2" id="KW-0694">RNA-binding</keyword>
<evidence type="ECO:0000313" key="6">
    <source>
        <dbReference type="Proteomes" id="UP001367676"/>
    </source>
</evidence>
<feature type="region of interest" description="Disordered" evidence="3">
    <location>
        <begin position="562"/>
        <end position="625"/>
    </location>
</feature>
<feature type="region of interest" description="Disordered" evidence="3">
    <location>
        <begin position="768"/>
        <end position="912"/>
    </location>
</feature>
<evidence type="ECO:0000256" key="2">
    <source>
        <dbReference type="PROSITE-ProRule" id="PRU00176"/>
    </source>
</evidence>
<evidence type="ECO:0000256" key="3">
    <source>
        <dbReference type="SAM" id="MobiDB-lite"/>
    </source>
</evidence>
<dbReference type="GO" id="GO:0008494">
    <property type="term" value="F:translation activator activity"/>
    <property type="evidence" value="ECO:0007669"/>
    <property type="project" value="TreeGrafter"/>
</dbReference>
<dbReference type="EMBL" id="JBBCAQ010000027">
    <property type="protein sequence ID" value="KAK7586222.1"/>
    <property type="molecule type" value="Genomic_DNA"/>
</dbReference>
<evidence type="ECO:0000259" key="4">
    <source>
        <dbReference type="PROSITE" id="PS50102"/>
    </source>
</evidence>
<dbReference type="SMART" id="SM00360">
    <property type="entry name" value="RRM"/>
    <property type="match status" value="1"/>
</dbReference>
<feature type="compositionally biased region" description="Polar residues" evidence="3">
    <location>
        <begin position="858"/>
        <end position="871"/>
    </location>
</feature>
<feature type="compositionally biased region" description="Low complexity" evidence="3">
    <location>
        <begin position="730"/>
        <end position="743"/>
    </location>
</feature>
<dbReference type="GO" id="GO:0003730">
    <property type="term" value="F:mRNA 3'-UTR binding"/>
    <property type="evidence" value="ECO:0007669"/>
    <property type="project" value="TreeGrafter"/>
</dbReference>
<dbReference type="InterPro" id="IPR000504">
    <property type="entry name" value="RRM_dom"/>
</dbReference>
<feature type="compositionally biased region" description="Low complexity" evidence="3">
    <location>
        <begin position="423"/>
        <end position="468"/>
    </location>
</feature>